<comment type="caution">
    <text evidence="1">The sequence shown here is derived from an EMBL/GenBank/DDBJ whole genome shotgun (WGS) entry which is preliminary data.</text>
</comment>
<gene>
    <name evidence="1" type="ORF">EJB05_49756</name>
</gene>
<dbReference type="AlphaFoldDB" id="A0A5J9T5A1"/>
<proteinExistence type="predicted"/>
<dbReference type="Gramene" id="TVU06535">
    <property type="protein sequence ID" value="TVU06535"/>
    <property type="gene ID" value="EJB05_49756"/>
</dbReference>
<sequence length="70" mass="7781">MELLRAWHGVDLVVEVERRGSRRRHLVAALFTQSHSGSAAACDLRQMQIQRLLEEQASGNANLEIGIDGL</sequence>
<dbReference type="Proteomes" id="UP000324897">
    <property type="component" value="Unassembled WGS sequence"/>
</dbReference>
<evidence type="ECO:0000313" key="2">
    <source>
        <dbReference type="Proteomes" id="UP000324897"/>
    </source>
</evidence>
<feature type="non-terminal residue" evidence="1">
    <location>
        <position position="1"/>
    </location>
</feature>
<keyword evidence="2" id="KW-1185">Reference proteome</keyword>
<reference evidence="1 2" key="1">
    <citation type="journal article" date="2019" name="Sci. Rep.">
        <title>A high-quality genome of Eragrostis curvula grass provides insights into Poaceae evolution and supports new strategies to enhance forage quality.</title>
        <authorList>
            <person name="Carballo J."/>
            <person name="Santos B.A.C.M."/>
            <person name="Zappacosta D."/>
            <person name="Garbus I."/>
            <person name="Selva J.P."/>
            <person name="Gallo C.A."/>
            <person name="Diaz A."/>
            <person name="Albertini E."/>
            <person name="Caccamo M."/>
            <person name="Echenique V."/>
        </authorList>
    </citation>
    <scope>NUCLEOTIDE SEQUENCE [LARGE SCALE GENOMIC DNA]</scope>
    <source>
        <strain evidence="2">cv. Victoria</strain>
        <tissue evidence="1">Leaf</tissue>
    </source>
</reference>
<accession>A0A5J9T5A1</accession>
<name>A0A5J9T5A1_9POAL</name>
<organism evidence="1 2">
    <name type="scientific">Eragrostis curvula</name>
    <name type="common">weeping love grass</name>
    <dbReference type="NCBI Taxonomy" id="38414"/>
    <lineage>
        <taxon>Eukaryota</taxon>
        <taxon>Viridiplantae</taxon>
        <taxon>Streptophyta</taxon>
        <taxon>Embryophyta</taxon>
        <taxon>Tracheophyta</taxon>
        <taxon>Spermatophyta</taxon>
        <taxon>Magnoliopsida</taxon>
        <taxon>Liliopsida</taxon>
        <taxon>Poales</taxon>
        <taxon>Poaceae</taxon>
        <taxon>PACMAD clade</taxon>
        <taxon>Chloridoideae</taxon>
        <taxon>Eragrostideae</taxon>
        <taxon>Eragrostidinae</taxon>
        <taxon>Eragrostis</taxon>
    </lineage>
</organism>
<dbReference type="EMBL" id="RWGY01000051">
    <property type="protein sequence ID" value="TVU06535.1"/>
    <property type="molecule type" value="Genomic_DNA"/>
</dbReference>
<protein>
    <submittedName>
        <fullName evidence="1">Uncharacterized protein</fullName>
    </submittedName>
</protein>
<evidence type="ECO:0000313" key="1">
    <source>
        <dbReference type="EMBL" id="TVU06535.1"/>
    </source>
</evidence>